<dbReference type="Gene3D" id="1.10.287.470">
    <property type="entry name" value="Helix hairpin bin"/>
    <property type="match status" value="1"/>
</dbReference>
<evidence type="ECO:0000256" key="1">
    <source>
        <dbReference type="ARBA" id="ARBA00004196"/>
    </source>
</evidence>
<dbReference type="NCBIfam" id="TIGR01730">
    <property type="entry name" value="RND_mfp"/>
    <property type="match status" value="1"/>
</dbReference>
<evidence type="ECO:0000259" key="4">
    <source>
        <dbReference type="Pfam" id="PF25876"/>
    </source>
</evidence>
<evidence type="ECO:0000313" key="8">
    <source>
        <dbReference type="EMBL" id="GAA4454757.1"/>
    </source>
</evidence>
<dbReference type="PANTHER" id="PTHR30158:SF23">
    <property type="entry name" value="MULTIDRUG RESISTANCE PROTEIN MEXA"/>
    <property type="match status" value="1"/>
</dbReference>
<dbReference type="Proteomes" id="UP001501410">
    <property type="component" value="Unassembled WGS sequence"/>
</dbReference>
<keyword evidence="9" id="KW-1185">Reference proteome</keyword>
<feature type="domain" description="Multidrug resistance protein MdtA-like beta-barrel" evidence="6">
    <location>
        <begin position="211"/>
        <end position="293"/>
    </location>
</feature>
<dbReference type="EMBL" id="BAABEZ010000022">
    <property type="protein sequence ID" value="GAA4454757.1"/>
    <property type="molecule type" value="Genomic_DNA"/>
</dbReference>
<dbReference type="SUPFAM" id="SSF111369">
    <property type="entry name" value="HlyD-like secretion proteins"/>
    <property type="match status" value="1"/>
</dbReference>
<name>A0ABP8MRA4_9BACT</name>
<evidence type="ECO:0000259" key="6">
    <source>
        <dbReference type="Pfam" id="PF25944"/>
    </source>
</evidence>
<dbReference type="Gene3D" id="2.40.30.170">
    <property type="match status" value="1"/>
</dbReference>
<feature type="domain" description="Multidrug resistance protein MdtA-like barrel-sandwich hybrid" evidence="5">
    <location>
        <begin position="63"/>
        <end position="203"/>
    </location>
</feature>
<dbReference type="Pfam" id="PF25876">
    <property type="entry name" value="HH_MFP_RND"/>
    <property type="match status" value="1"/>
</dbReference>
<comment type="similarity">
    <text evidence="2">Belongs to the membrane fusion protein (MFP) (TC 8.A.1) family.</text>
</comment>
<sequence>MKYLPARLPVAGILIAISALLGGCRGAAKPDRNTATPQLPVSELSLQDITLSENYPATIQGEEVVEIRPRVEGYLEAQYVDEGARVKAGQPLFRISSPQYEQELRSAEAGILSAQANVNAAQMAVNKTRPLVEKEIISKYELESAEYTLNAQKAALAQAQATLANAKANIGYTQVVSPADGIIGTIPYKKGSLVSGSSANPLTTLAADKDVYVYFSLNEKQLLQSGNDSNLSNRIAQLPEVQLLLADGSHYPHTGRIHAASGILNTATGSVSVRARFPNPDGLLRSGGSATLQIPHTYRQVILVPQSATFELQDKRLVYVLKDGNRVMSRAITAIPTADGQSFVVESGLQAGERIVTQGITGLKDSMTIQVLGH</sequence>
<feature type="coiled-coil region" evidence="3">
    <location>
        <begin position="142"/>
        <end position="169"/>
    </location>
</feature>
<evidence type="ECO:0000313" key="9">
    <source>
        <dbReference type="Proteomes" id="UP001501410"/>
    </source>
</evidence>
<protein>
    <submittedName>
        <fullName evidence="8">Efflux RND transporter periplasmic adaptor subunit</fullName>
    </submittedName>
</protein>
<dbReference type="InterPro" id="IPR006143">
    <property type="entry name" value="RND_pump_MFP"/>
</dbReference>
<comment type="subcellular location">
    <subcellularLocation>
        <location evidence="1">Cell envelope</location>
    </subcellularLocation>
</comment>
<dbReference type="InterPro" id="IPR058627">
    <property type="entry name" value="MdtA-like_C"/>
</dbReference>
<evidence type="ECO:0000256" key="3">
    <source>
        <dbReference type="SAM" id="Coils"/>
    </source>
</evidence>
<dbReference type="Pfam" id="PF25967">
    <property type="entry name" value="RND-MFP_C"/>
    <property type="match status" value="1"/>
</dbReference>
<reference evidence="9" key="1">
    <citation type="journal article" date="2019" name="Int. J. Syst. Evol. Microbiol.">
        <title>The Global Catalogue of Microorganisms (GCM) 10K type strain sequencing project: providing services to taxonomists for standard genome sequencing and annotation.</title>
        <authorList>
            <consortium name="The Broad Institute Genomics Platform"/>
            <consortium name="The Broad Institute Genome Sequencing Center for Infectious Disease"/>
            <person name="Wu L."/>
            <person name="Ma J."/>
        </authorList>
    </citation>
    <scope>NUCLEOTIDE SEQUENCE [LARGE SCALE GENOMIC DNA]</scope>
    <source>
        <strain evidence="9">JCM 31921</strain>
    </source>
</reference>
<accession>A0ABP8MRA4</accession>
<dbReference type="Pfam" id="PF25917">
    <property type="entry name" value="BSH_RND"/>
    <property type="match status" value="1"/>
</dbReference>
<dbReference type="PANTHER" id="PTHR30158">
    <property type="entry name" value="ACRA/E-RELATED COMPONENT OF DRUG EFFLUX TRANSPORTER"/>
    <property type="match status" value="1"/>
</dbReference>
<dbReference type="InterPro" id="IPR058626">
    <property type="entry name" value="MdtA-like_b-barrel"/>
</dbReference>
<dbReference type="InterPro" id="IPR058625">
    <property type="entry name" value="MdtA-like_BSH"/>
</dbReference>
<organism evidence="8 9">
    <name type="scientific">Rurimicrobium arvi</name>
    <dbReference type="NCBI Taxonomy" id="2049916"/>
    <lineage>
        <taxon>Bacteria</taxon>
        <taxon>Pseudomonadati</taxon>
        <taxon>Bacteroidota</taxon>
        <taxon>Chitinophagia</taxon>
        <taxon>Chitinophagales</taxon>
        <taxon>Chitinophagaceae</taxon>
        <taxon>Rurimicrobium</taxon>
    </lineage>
</organism>
<dbReference type="Gene3D" id="2.40.50.100">
    <property type="match status" value="1"/>
</dbReference>
<proteinExistence type="inferred from homology"/>
<evidence type="ECO:0000259" key="7">
    <source>
        <dbReference type="Pfam" id="PF25967"/>
    </source>
</evidence>
<evidence type="ECO:0000259" key="5">
    <source>
        <dbReference type="Pfam" id="PF25917"/>
    </source>
</evidence>
<dbReference type="RefSeq" id="WP_344825479.1">
    <property type="nucleotide sequence ID" value="NZ_BAABEZ010000022.1"/>
</dbReference>
<feature type="domain" description="Multidrug resistance protein MdtA-like alpha-helical hairpin" evidence="4">
    <location>
        <begin position="104"/>
        <end position="173"/>
    </location>
</feature>
<dbReference type="InterPro" id="IPR058624">
    <property type="entry name" value="MdtA-like_HH"/>
</dbReference>
<gene>
    <name evidence="8" type="ORF">GCM10023092_17270</name>
</gene>
<evidence type="ECO:0000256" key="2">
    <source>
        <dbReference type="ARBA" id="ARBA00009477"/>
    </source>
</evidence>
<dbReference type="Pfam" id="PF25944">
    <property type="entry name" value="Beta-barrel_RND"/>
    <property type="match status" value="1"/>
</dbReference>
<dbReference type="Gene3D" id="2.40.420.20">
    <property type="match status" value="1"/>
</dbReference>
<comment type="caution">
    <text evidence="8">The sequence shown here is derived from an EMBL/GenBank/DDBJ whole genome shotgun (WGS) entry which is preliminary data.</text>
</comment>
<keyword evidence="3" id="KW-0175">Coiled coil</keyword>
<dbReference type="PROSITE" id="PS51257">
    <property type="entry name" value="PROKAR_LIPOPROTEIN"/>
    <property type="match status" value="1"/>
</dbReference>
<feature type="domain" description="Multidrug resistance protein MdtA-like C-terminal permuted SH3" evidence="7">
    <location>
        <begin position="300"/>
        <end position="360"/>
    </location>
</feature>